<feature type="transmembrane region" description="Helical" evidence="1">
    <location>
        <begin position="12"/>
        <end position="32"/>
    </location>
</feature>
<evidence type="ECO:0008006" key="4">
    <source>
        <dbReference type="Google" id="ProtNLM"/>
    </source>
</evidence>
<evidence type="ECO:0000313" key="3">
    <source>
        <dbReference type="Proteomes" id="UP000433788"/>
    </source>
</evidence>
<keyword evidence="1" id="KW-0812">Transmembrane</keyword>
<keyword evidence="1" id="KW-1133">Transmembrane helix</keyword>
<keyword evidence="1" id="KW-0472">Membrane</keyword>
<sequence length="403" mass="46340">MLKNNKKTLISEFQLSMAVISIVSLLLIFYHLSQGSVSSPDTGTFSRWADLLISHDFNFFRYYSENNFVTPSYFYTVPVTFFALLKVIFGDAWKVVFFFFNLVLLCGCLVLTYKILRLLLMPSICCALATGVLLLSDAYLVWPRYILTDTIFSVSVLFLLFLIITRLNAKNSVRLKFSVTDLGVMLMGGFIIFTRPTAAPYVIGLLSGWILIVFRLEQKLFTYRNVAVACVGLLVVGGVFSATLYWAQIFTPLDVRQLSWLGEMHLEGMVVHDRPETWTSPPESWLGIFKIYWLKVLHFWAPWAESYSFVHKLANGLFWSFCAGAILAWPLVRNRLEPNQQIYLILLLITAVFVTAFHAATIIDYDWRYRYPLIIPVLIGASCVYWQMFIWLMQAQGKGRDER</sequence>
<feature type="transmembrane region" description="Helical" evidence="1">
    <location>
        <begin position="118"/>
        <end position="136"/>
    </location>
</feature>
<dbReference type="EMBL" id="WJPP01000005">
    <property type="protein sequence ID" value="MRH79057.1"/>
    <property type="molecule type" value="Genomic_DNA"/>
</dbReference>
<dbReference type="RefSeq" id="WP_153720101.1">
    <property type="nucleotide sequence ID" value="NZ_WJPP01000005.1"/>
</dbReference>
<feature type="transmembrane region" description="Helical" evidence="1">
    <location>
        <begin position="92"/>
        <end position="111"/>
    </location>
</feature>
<dbReference type="Proteomes" id="UP000433788">
    <property type="component" value="Unassembled WGS sequence"/>
</dbReference>
<evidence type="ECO:0000256" key="1">
    <source>
        <dbReference type="SAM" id="Phobius"/>
    </source>
</evidence>
<gene>
    <name evidence="2" type="ORF">GH984_10125</name>
</gene>
<feature type="transmembrane region" description="Helical" evidence="1">
    <location>
        <begin position="198"/>
        <end position="214"/>
    </location>
</feature>
<feature type="transmembrane region" description="Helical" evidence="1">
    <location>
        <begin position="344"/>
        <end position="363"/>
    </location>
</feature>
<feature type="transmembrane region" description="Helical" evidence="1">
    <location>
        <begin position="313"/>
        <end position="332"/>
    </location>
</feature>
<protein>
    <recommendedName>
        <fullName evidence="4">Glycosyltransferase RgtA/B/C/D-like domain-containing protein</fullName>
    </recommendedName>
</protein>
<keyword evidence="3" id="KW-1185">Reference proteome</keyword>
<proteinExistence type="predicted"/>
<name>A0A6N7QXJ3_9GAMM</name>
<feature type="transmembrane region" description="Helical" evidence="1">
    <location>
        <begin position="369"/>
        <end position="393"/>
    </location>
</feature>
<feature type="transmembrane region" description="Helical" evidence="1">
    <location>
        <begin position="142"/>
        <end position="163"/>
    </location>
</feature>
<feature type="transmembrane region" description="Helical" evidence="1">
    <location>
        <begin position="226"/>
        <end position="247"/>
    </location>
</feature>
<comment type="caution">
    <text evidence="2">The sequence shown here is derived from an EMBL/GenBank/DDBJ whole genome shotgun (WGS) entry which is preliminary data.</text>
</comment>
<accession>A0A6N7QXJ3</accession>
<reference evidence="2 3" key="1">
    <citation type="submission" date="2019-11" db="EMBL/GenBank/DDBJ databases">
        <authorList>
            <person name="Zhang X.Y."/>
        </authorList>
    </citation>
    <scope>NUCLEOTIDE SEQUENCE [LARGE SCALE GENOMIC DNA]</scope>
    <source>
        <strain evidence="2 3">C176</strain>
    </source>
</reference>
<dbReference type="AlphaFoldDB" id="A0A6N7QXJ3"/>
<organism evidence="2 3">
    <name type="scientific">Spiribacter salilacus</name>
    <dbReference type="NCBI Taxonomy" id="2664894"/>
    <lineage>
        <taxon>Bacteria</taxon>
        <taxon>Pseudomonadati</taxon>
        <taxon>Pseudomonadota</taxon>
        <taxon>Gammaproteobacteria</taxon>
        <taxon>Chromatiales</taxon>
        <taxon>Ectothiorhodospiraceae</taxon>
        <taxon>Spiribacter</taxon>
    </lineage>
</organism>
<evidence type="ECO:0000313" key="2">
    <source>
        <dbReference type="EMBL" id="MRH79057.1"/>
    </source>
</evidence>